<comment type="caution">
    <text evidence="3">The sequence shown here is derived from an EMBL/GenBank/DDBJ whole genome shotgun (WGS) entry which is preliminary data.</text>
</comment>
<organism evidence="3 4">
    <name type="scientific">Streptosporangium amethystogenes subsp. fukuiense</name>
    <dbReference type="NCBI Taxonomy" id="698418"/>
    <lineage>
        <taxon>Bacteria</taxon>
        <taxon>Bacillati</taxon>
        <taxon>Actinomycetota</taxon>
        <taxon>Actinomycetes</taxon>
        <taxon>Streptosporangiales</taxon>
        <taxon>Streptosporangiaceae</taxon>
        <taxon>Streptosporangium</taxon>
    </lineage>
</organism>
<dbReference type="EMBL" id="JBHTEE010000001">
    <property type="protein sequence ID" value="MFC7602493.1"/>
    <property type="molecule type" value="Genomic_DNA"/>
</dbReference>
<feature type="domain" description="4-oxalocrotonate tautomerase-like" evidence="2">
    <location>
        <begin position="13"/>
        <end position="68"/>
    </location>
</feature>
<keyword evidence="1" id="KW-0413">Isomerase</keyword>
<dbReference type="SUPFAM" id="SSF55331">
    <property type="entry name" value="Tautomerase/MIF"/>
    <property type="match status" value="1"/>
</dbReference>
<evidence type="ECO:0000313" key="4">
    <source>
        <dbReference type="Proteomes" id="UP001596514"/>
    </source>
</evidence>
<evidence type="ECO:0000256" key="1">
    <source>
        <dbReference type="ARBA" id="ARBA00023235"/>
    </source>
</evidence>
<protein>
    <submittedName>
        <fullName evidence="3">Tautomerase family protein</fullName>
    </submittedName>
</protein>
<dbReference type="Proteomes" id="UP001596514">
    <property type="component" value="Unassembled WGS sequence"/>
</dbReference>
<dbReference type="Gene3D" id="3.30.429.10">
    <property type="entry name" value="Macrophage Migration Inhibitory Factor"/>
    <property type="match status" value="1"/>
</dbReference>
<sequence>MLCNIMSPEVSMPNITVELLSGRTLDQRREFVAALTEAAVDILKARREAVRVVFTEIEKSDVANGGVLESDK</sequence>
<dbReference type="InterPro" id="IPR004370">
    <property type="entry name" value="4-OT-like_dom"/>
</dbReference>
<dbReference type="RefSeq" id="WP_343973801.1">
    <property type="nucleotide sequence ID" value="NZ_BAAAGK010000110.1"/>
</dbReference>
<proteinExistence type="predicted"/>
<accession>A0ABW2T247</accession>
<gene>
    <name evidence="3" type="ORF">ACFQVD_20535</name>
</gene>
<reference evidence="4" key="1">
    <citation type="journal article" date="2019" name="Int. J. Syst. Evol. Microbiol.">
        <title>The Global Catalogue of Microorganisms (GCM) 10K type strain sequencing project: providing services to taxonomists for standard genome sequencing and annotation.</title>
        <authorList>
            <consortium name="The Broad Institute Genomics Platform"/>
            <consortium name="The Broad Institute Genome Sequencing Center for Infectious Disease"/>
            <person name="Wu L."/>
            <person name="Ma J."/>
        </authorList>
    </citation>
    <scope>NUCLEOTIDE SEQUENCE [LARGE SCALE GENOMIC DNA]</scope>
    <source>
        <strain evidence="4">JCM 10083</strain>
    </source>
</reference>
<dbReference type="InterPro" id="IPR014347">
    <property type="entry name" value="Tautomerase/MIF_sf"/>
</dbReference>
<name>A0ABW2T247_9ACTN</name>
<keyword evidence="4" id="KW-1185">Reference proteome</keyword>
<dbReference type="Pfam" id="PF01361">
    <property type="entry name" value="Tautomerase"/>
    <property type="match status" value="1"/>
</dbReference>
<evidence type="ECO:0000259" key="2">
    <source>
        <dbReference type="Pfam" id="PF01361"/>
    </source>
</evidence>
<evidence type="ECO:0000313" key="3">
    <source>
        <dbReference type="EMBL" id="MFC7602493.1"/>
    </source>
</evidence>